<dbReference type="PANTHER" id="PTHR23389">
    <property type="entry name" value="CHROMOSOME TRANSMISSION FIDELITY FACTOR 18"/>
    <property type="match status" value="1"/>
</dbReference>
<evidence type="ECO:0000313" key="3">
    <source>
        <dbReference type="EMBL" id="OWR53789.1"/>
    </source>
</evidence>
<evidence type="ECO:0000313" key="4">
    <source>
        <dbReference type="Proteomes" id="UP000007151"/>
    </source>
</evidence>
<gene>
    <name evidence="3" type="ORF">KGM_204882</name>
</gene>
<evidence type="ECO:0000259" key="2">
    <source>
        <dbReference type="SMART" id="SM00382"/>
    </source>
</evidence>
<dbReference type="AlphaFoldDB" id="A0A212FJA1"/>
<feature type="region of interest" description="Disordered" evidence="1">
    <location>
        <begin position="338"/>
        <end position="368"/>
    </location>
</feature>
<keyword evidence="4" id="KW-1185">Reference proteome</keyword>
<feature type="compositionally biased region" description="Basic residues" evidence="1">
    <location>
        <begin position="199"/>
        <end position="214"/>
    </location>
</feature>
<feature type="region of interest" description="Disordered" evidence="1">
    <location>
        <begin position="677"/>
        <end position="729"/>
    </location>
</feature>
<sequence length="1025" mass="116760">MNAFKVLMDSRNKVIGSNSPGKSKTPTSIELDEITTQREIKAKRILSLDKMAEAKGSLKKKEIEEYRDRFVVQKMLKRAERLKNMITSPDKQKTAPTSDSKPAHNRSQNKTNEREKKNVIEKSKKTLQLCDLFNEPTEKITHGNVHNNIAQEDIEFLNKLSPSIKKKENMLSYFKKVTKDSDSSLELSDKSSPGDNKHVIKVKFTPKRKKKTKTIKTSENVLNSDNLTNSSDEIKDSNKAQVENSESRKRKRNIGKAESKEDSSTPIPSNVIDCTESDNRPKRNIKKPIKYSDDIDLFSSDEELHIFTPKKKKNIGKLPVNSTEDKKPKNEINLCDVEKKKMKKDKTKSSTSTRKQHGAQNILKDRKLDKKVKLSTENSLKNLKGDSKPTKLAPIFVAKPQLSPAAIEAKQNFLKSGVPEKLKKHTLSQPNVVVTEYFQPVVHVQQIPICTKVIYYKFDFYDTNLIDGHLPVVGDCLLKSFLENVPSNILNVPNVRHKPIKLLKCLKNAFPKFPVYRTYHLLKGKSKGEVKDCSYPEMDNSIEVIDGLTDISNDNPDKLNWCEKYKPSSSKQILGNFETIKELKRWLETWTESLIRCKNFKSNDSDSSDFYHSDTDTKDGPKNINNLLILNGVTGSGKTSSVYAVAAELAIKVIEVNASRKRTGKIMLQDLQEATQSHKVNRGKTAIENSQKQQEIVVTVKKRGRSKRGLDDTKSSSQSSENVTQTSQSQETYTDMSLILIDDADIVFDQDDGFCSALSQLIQSSKRPVILVTSSLTCPHLQKFLMNGKILHMHPFIPRILGTWLDIMCLADVGFCFGGLGARILDFYKGDIRKTINCLQFYMNSNKHVHVDEVALSQIKLNIDDETSSTSWADIELSEDVSRCDENTHMYIDKQVEMLGNKKIDPFNFWWSLPKYYNTDNKLKNNTTSECLEDISKILDAISISDIFDSNDQTEKQCNLLSNFWLCRENPSVLENESYNDYNKSHNFFNEITQELMNITTSKAQKIFNSDRRLCISQPNMMVER</sequence>
<feature type="compositionally biased region" description="Polar residues" evidence="1">
    <location>
        <begin position="687"/>
        <end position="696"/>
    </location>
</feature>
<dbReference type="GO" id="GO:0005634">
    <property type="term" value="C:nucleus"/>
    <property type="evidence" value="ECO:0007669"/>
    <property type="project" value="TreeGrafter"/>
</dbReference>
<organism evidence="3 4">
    <name type="scientific">Danaus plexippus plexippus</name>
    <dbReference type="NCBI Taxonomy" id="278856"/>
    <lineage>
        <taxon>Eukaryota</taxon>
        <taxon>Metazoa</taxon>
        <taxon>Ecdysozoa</taxon>
        <taxon>Arthropoda</taxon>
        <taxon>Hexapoda</taxon>
        <taxon>Insecta</taxon>
        <taxon>Pterygota</taxon>
        <taxon>Neoptera</taxon>
        <taxon>Endopterygota</taxon>
        <taxon>Lepidoptera</taxon>
        <taxon>Glossata</taxon>
        <taxon>Ditrysia</taxon>
        <taxon>Papilionoidea</taxon>
        <taxon>Nymphalidae</taxon>
        <taxon>Danainae</taxon>
        <taxon>Danaini</taxon>
        <taxon>Danaina</taxon>
        <taxon>Danaus</taxon>
        <taxon>Danaus</taxon>
    </lineage>
</organism>
<dbReference type="SMART" id="SM00382">
    <property type="entry name" value="AAA"/>
    <property type="match status" value="1"/>
</dbReference>
<feature type="domain" description="AAA+ ATPase" evidence="2">
    <location>
        <begin position="624"/>
        <end position="798"/>
    </location>
</feature>
<feature type="compositionally biased region" description="Polar residues" evidence="1">
    <location>
        <begin position="218"/>
        <end position="231"/>
    </location>
</feature>
<feature type="region of interest" description="Disordered" evidence="1">
    <location>
        <begin position="177"/>
        <end position="286"/>
    </location>
</feature>
<dbReference type="GO" id="GO:0061860">
    <property type="term" value="F:DNA clamp unloader activity"/>
    <property type="evidence" value="ECO:0007669"/>
    <property type="project" value="TreeGrafter"/>
</dbReference>
<feature type="compositionally biased region" description="Polar residues" evidence="1">
    <location>
        <begin position="85"/>
        <end position="110"/>
    </location>
</feature>
<dbReference type="InterPro" id="IPR027417">
    <property type="entry name" value="P-loop_NTPase"/>
</dbReference>
<dbReference type="Pfam" id="PF00004">
    <property type="entry name" value="AAA"/>
    <property type="match status" value="1"/>
</dbReference>
<accession>A0A212FJA1</accession>
<dbReference type="STRING" id="278856.A0A212FJA1"/>
<dbReference type="EMBL" id="AGBW02008299">
    <property type="protein sequence ID" value="OWR53789.1"/>
    <property type="molecule type" value="Genomic_DNA"/>
</dbReference>
<dbReference type="Gene3D" id="3.40.50.300">
    <property type="entry name" value="P-loop containing nucleotide triphosphate hydrolases"/>
    <property type="match status" value="1"/>
</dbReference>
<dbReference type="FunCoup" id="A0A212FJA1">
    <property type="interactions" value="148"/>
</dbReference>
<feature type="compositionally biased region" description="Polar residues" evidence="1">
    <location>
        <begin position="715"/>
        <end position="729"/>
    </location>
</feature>
<dbReference type="InterPro" id="IPR003959">
    <property type="entry name" value="ATPase_AAA_core"/>
</dbReference>
<dbReference type="KEGG" id="dpl:KGM_204882"/>
<dbReference type="GO" id="GO:0003677">
    <property type="term" value="F:DNA binding"/>
    <property type="evidence" value="ECO:0007669"/>
    <property type="project" value="TreeGrafter"/>
</dbReference>
<dbReference type="GO" id="GO:0005524">
    <property type="term" value="F:ATP binding"/>
    <property type="evidence" value="ECO:0007669"/>
    <property type="project" value="InterPro"/>
</dbReference>
<reference evidence="3 4" key="1">
    <citation type="journal article" date="2011" name="Cell">
        <title>The monarch butterfly genome yields insights into long-distance migration.</title>
        <authorList>
            <person name="Zhan S."/>
            <person name="Merlin C."/>
            <person name="Boore J.L."/>
            <person name="Reppert S.M."/>
        </authorList>
    </citation>
    <scope>NUCLEOTIDE SEQUENCE [LARGE SCALE GENOMIC DNA]</scope>
    <source>
        <strain evidence="3">F-2</strain>
    </source>
</reference>
<dbReference type="InterPro" id="IPR003593">
    <property type="entry name" value="AAA+_ATPase"/>
</dbReference>
<dbReference type="GO" id="GO:0016887">
    <property type="term" value="F:ATP hydrolysis activity"/>
    <property type="evidence" value="ECO:0007669"/>
    <property type="project" value="InterPro"/>
</dbReference>
<dbReference type="eggNOG" id="KOG1968">
    <property type="taxonomic scope" value="Eukaryota"/>
</dbReference>
<dbReference type="PANTHER" id="PTHR23389:SF21">
    <property type="entry name" value="ATPASE FAMILY AAA DOMAIN-CONTAINING PROTEIN 5"/>
    <property type="match status" value="1"/>
</dbReference>
<comment type="caution">
    <text evidence="3">The sequence shown here is derived from an EMBL/GenBank/DDBJ whole genome shotgun (WGS) entry which is preliminary data.</text>
</comment>
<feature type="region of interest" description="Disordered" evidence="1">
    <location>
        <begin position="83"/>
        <end position="119"/>
    </location>
</feature>
<protein>
    <recommendedName>
        <fullName evidence="2">AAA+ ATPase domain-containing protein</fullName>
    </recommendedName>
</protein>
<dbReference type="Proteomes" id="UP000007151">
    <property type="component" value="Unassembled WGS sequence"/>
</dbReference>
<name>A0A212FJA1_DANPL</name>
<evidence type="ECO:0000256" key="1">
    <source>
        <dbReference type="SAM" id="MobiDB-lite"/>
    </source>
</evidence>
<proteinExistence type="predicted"/>
<dbReference type="SUPFAM" id="SSF52540">
    <property type="entry name" value="P-loop containing nucleoside triphosphate hydrolases"/>
    <property type="match status" value="1"/>
</dbReference>
<dbReference type="InParanoid" id="A0A212FJA1"/>